<dbReference type="PRINTS" id="PR00102">
    <property type="entry name" value="OTCASE"/>
</dbReference>
<sequence length="364" mass="39053">MARDPSGDSSGGGPAGGEPAGGGPAAGPAAGLGGRSLLRELDLTPEEFGFLIDLAAELKAAKRGGTESPALAGKNIALIFEKTSTRTRCAFEVAAHDQGAHVTYLDPGGTQIGHKESMKDTARVLGRMYDGIEYRGSSQRLVEELAEYAGVPVWNGLTDEWHPTQMLADMLTMREHSNRPLRDVTYAYLGDARNNMGHSYVATGALLGMNVRIVAPRTLWPDEETVVRPSRAVAAKTGAEITLTEDVAEGVRGADFVLTDVWVSMGEPKEVWDERVALLTPYQVNAGVMRATGNPDVKFMHCLPAFHDRETAVGEEIYRKTGLEALEVTDEVFESGASIVFDEAENRMHTIKAVMVATLGRPGG</sequence>
<dbReference type="SUPFAM" id="SSF53671">
    <property type="entry name" value="Aspartate/ornithine carbamoyltransferase"/>
    <property type="match status" value="1"/>
</dbReference>
<dbReference type="InterPro" id="IPR006132">
    <property type="entry name" value="Asp/Orn_carbamoyltranf_P-bd"/>
</dbReference>
<dbReference type="Pfam" id="PF02729">
    <property type="entry name" value="OTCace_N"/>
    <property type="match status" value="1"/>
</dbReference>
<evidence type="ECO:0000256" key="7">
    <source>
        <dbReference type="SAM" id="MobiDB-lite"/>
    </source>
</evidence>
<feature type="binding site" evidence="6">
    <location>
        <position position="347"/>
    </location>
    <ligand>
        <name>carbamoyl phosphate</name>
        <dbReference type="ChEBI" id="CHEBI:58228"/>
    </ligand>
</feature>
<dbReference type="Pfam" id="PF00185">
    <property type="entry name" value="OTCace"/>
    <property type="match status" value="1"/>
</dbReference>
<accession>A0ABV4QZC8</accession>
<feature type="binding site" evidence="6">
    <location>
        <begin position="162"/>
        <end position="165"/>
    </location>
    <ligand>
        <name>carbamoyl phosphate</name>
        <dbReference type="ChEBI" id="CHEBI:58228"/>
    </ligand>
</feature>
<evidence type="ECO:0000259" key="9">
    <source>
        <dbReference type="Pfam" id="PF02729"/>
    </source>
</evidence>
<dbReference type="InterPro" id="IPR024904">
    <property type="entry name" value="OTCase_ArgI"/>
</dbReference>
<comment type="subcellular location">
    <subcellularLocation>
        <location evidence="6">Cytoplasm</location>
    </subcellularLocation>
</comment>
<feature type="binding site" evidence="6">
    <location>
        <begin position="302"/>
        <end position="303"/>
    </location>
    <ligand>
        <name>carbamoyl phosphate</name>
        <dbReference type="ChEBI" id="CHEBI:58228"/>
    </ligand>
</feature>
<dbReference type="EC" id="2.1.3.3" evidence="3 6"/>
<feature type="compositionally biased region" description="Gly residues" evidence="7">
    <location>
        <begin position="9"/>
        <end position="31"/>
    </location>
</feature>
<evidence type="ECO:0000256" key="3">
    <source>
        <dbReference type="ARBA" id="ARBA00013007"/>
    </source>
</evidence>
<feature type="domain" description="Aspartate/ornithine carbamoyltransferase Asp/Orn-binding" evidence="8">
    <location>
        <begin position="183"/>
        <end position="357"/>
    </location>
</feature>
<dbReference type="GO" id="GO:0004585">
    <property type="term" value="F:ornithine carbamoyltransferase activity"/>
    <property type="evidence" value="ECO:0007669"/>
    <property type="project" value="UniProtKB-EC"/>
</dbReference>
<evidence type="ECO:0000313" key="11">
    <source>
        <dbReference type="Proteomes" id="UP001569904"/>
    </source>
</evidence>
<dbReference type="InterPro" id="IPR006131">
    <property type="entry name" value="Asp_carbamoyltransf_Asp/Orn-bd"/>
</dbReference>
<evidence type="ECO:0000259" key="8">
    <source>
        <dbReference type="Pfam" id="PF00185"/>
    </source>
</evidence>
<dbReference type="InterPro" id="IPR036901">
    <property type="entry name" value="Asp/Orn_carbamoylTrfase_sf"/>
</dbReference>
<dbReference type="NCBIfam" id="TIGR00658">
    <property type="entry name" value="orni_carb_tr"/>
    <property type="match status" value="1"/>
</dbReference>
<dbReference type="InterPro" id="IPR006130">
    <property type="entry name" value="Asp/Orn_carbamoylTrfase"/>
</dbReference>
<dbReference type="PRINTS" id="PR00100">
    <property type="entry name" value="AOTCASE"/>
</dbReference>
<comment type="function">
    <text evidence="1">Reversibly catalyzes the transfer of the carbamoyl group from carbamoyl phosphate (CP) to the N(epsilon) atom of ornithine (ORN) to produce L-citrulline.</text>
</comment>
<proteinExistence type="inferred from homology"/>
<dbReference type="PROSITE" id="PS00097">
    <property type="entry name" value="CARBAMOYLTRANSFERASE"/>
    <property type="match status" value="1"/>
</dbReference>
<keyword evidence="6" id="KW-0963">Cytoplasm</keyword>
<comment type="catalytic activity">
    <reaction evidence="5 6">
        <text>carbamoyl phosphate + L-ornithine = L-citrulline + phosphate + H(+)</text>
        <dbReference type="Rhea" id="RHEA:19513"/>
        <dbReference type="ChEBI" id="CHEBI:15378"/>
        <dbReference type="ChEBI" id="CHEBI:43474"/>
        <dbReference type="ChEBI" id="CHEBI:46911"/>
        <dbReference type="ChEBI" id="CHEBI:57743"/>
        <dbReference type="ChEBI" id="CHEBI:58228"/>
        <dbReference type="EC" id="2.1.3.3"/>
    </reaction>
</comment>
<dbReference type="EMBL" id="JAXCEH010000010">
    <property type="protein sequence ID" value="MFA1555514.1"/>
    <property type="molecule type" value="Genomic_DNA"/>
</dbReference>
<evidence type="ECO:0000256" key="1">
    <source>
        <dbReference type="ARBA" id="ARBA00003822"/>
    </source>
</evidence>
<dbReference type="PANTHER" id="PTHR45753:SF2">
    <property type="entry name" value="ORNITHINE CARBAMOYLTRANSFERASE"/>
    <property type="match status" value="1"/>
</dbReference>
<comment type="similarity">
    <text evidence="2 6">Belongs to the aspartate/ornithine carbamoyltransferase superfamily. OTCase family.</text>
</comment>
<feature type="binding site" evidence="6">
    <location>
        <position position="111"/>
    </location>
    <ligand>
        <name>carbamoyl phosphate</name>
        <dbReference type="ChEBI" id="CHEBI:58228"/>
    </ligand>
</feature>
<comment type="caution">
    <text evidence="10">The sequence shown here is derived from an EMBL/GenBank/DDBJ whole genome shotgun (WGS) entry which is preliminary data.</text>
</comment>
<dbReference type="RefSeq" id="WP_371942231.1">
    <property type="nucleotide sequence ID" value="NZ_JAXCEH010000010.1"/>
</dbReference>
<evidence type="ECO:0000256" key="4">
    <source>
        <dbReference type="ARBA" id="ARBA00022679"/>
    </source>
</evidence>
<dbReference type="Proteomes" id="UP001569904">
    <property type="component" value="Unassembled WGS sequence"/>
</dbReference>
<evidence type="ECO:0000256" key="6">
    <source>
        <dbReference type="HAMAP-Rule" id="MF_01109"/>
    </source>
</evidence>
<keyword evidence="11" id="KW-1185">Reference proteome</keyword>
<organism evidence="10 11">
    <name type="scientific">Actinomadura chokoriensis</name>
    <dbReference type="NCBI Taxonomy" id="454156"/>
    <lineage>
        <taxon>Bacteria</taxon>
        <taxon>Bacillati</taxon>
        <taxon>Actinomycetota</taxon>
        <taxon>Actinomycetes</taxon>
        <taxon>Streptosporangiales</taxon>
        <taxon>Thermomonosporaceae</taxon>
        <taxon>Actinomadura</taxon>
    </lineage>
</organism>
<dbReference type="InterPro" id="IPR002292">
    <property type="entry name" value="Orn/put_carbamltrans"/>
</dbReference>
<feature type="domain" description="Aspartate/ornithine carbamoyltransferase carbamoyl-P binding" evidence="9">
    <location>
        <begin position="35"/>
        <end position="175"/>
    </location>
</feature>
<evidence type="ECO:0000256" key="2">
    <source>
        <dbReference type="ARBA" id="ARBA00007805"/>
    </source>
</evidence>
<name>A0ABV4QZC8_9ACTN</name>
<evidence type="ECO:0000256" key="5">
    <source>
        <dbReference type="ARBA" id="ARBA00048772"/>
    </source>
</evidence>
<feature type="region of interest" description="Disordered" evidence="7">
    <location>
        <begin position="1"/>
        <end position="31"/>
    </location>
</feature>
<dbReference type="Gene3D" id="3.40.50.1370">
    <property type="entry name" value="Aspartate/ornithine carbamoyltransferase"/>
    <property type="match status" value="2"/>
</dbReference>
<gene>
    <name evidence="10" type="primary">argF</name>
    <name evidence="10" type="ORF">SM436_17635</name>
</gene>
<keyword evidence="4 6" id="KW-0808">Transferase</keyword>
<dbReference type="PANTHER" id="PTHR45753">
    <property type="entry name" value="ORNITHINE CARBAMOYLTRANSFERASE, MITOCHONDRIAL"/>
    <property type="match status" value="1"/>
</dbReference>
<feature type="binding site" evidence="6">
    <location>
        <begin position="264"/>
        <end position="265"/>
    </location>
    <ligand>
        <name>L-ornithine</name>
        <dbReference type="ChEBI" id="CHEBI:46911"/>
    </ligand>
</feature>
<feature type="binding site" evidence="6">
    <location>
        <position position="135"/>
    </location>
    <ligand>
        <name>carbamoyl phosphate</name>
        <dbReference type="ChEBI" id="CHEBI:58228"/>
    </ligand>
</feature>
<feature type="binding site" evidence="6">
    <location>
        <begin position="84"/>
        <end position="87"/>
    </location>
    <ligand>
        <name>carbamoyl phosphate</name>
        <dbReference type="ChEBI" id="CHEBI:58228"/>
    </ligand>
</feature>
<reference evidence="10 11" key="1">
    <citation type="submission" date="2023-11" db="EMBL/GenBank/DDBJ databases">
        <title>Actinomadura monticuli sp. nov., isolated from volcanic ash.</title>
        <authorList>
            <person name="Lee S.D."/>
            <person name="Yang H."/>
            <person name="Kim I.S."/>
        </authorList>
    </citation>
    <scope>NUCLEOTIDE SEQUENCE [LARGE SCALE GENOMIC DNA]</scope>
    <source>
        <strain evidence="10 11">DSM 45346</strain>
    </source>
</reference>
<feature type="binding site" evidence="6">
    <location>
        <position position="260"/>
    </location>
    <ligand>
        <name>L-ornithine</name>
        <dbReference type="ChEBI" id="CHEBI:46911"/>
    </ligand>
</feature>
<protein>
    <recommendedName>
        <fullName evidence="3 6">Ornithine carbamoyltransferase</fullName>
        <shortName evidence="6">OTCase</shortName>
        <ecNumber evidence="3 6">2.1.3.3</ecNumber>
    </recommendedName>
</protein>
<feature type="binding site" evidence="6">
    <location>
        <position position="195"/>
    </location>
    <ligand>
        <name>L-ornithine</name>
        <dbReference type="ChEBI" id="CHEBI:46911"/>
    </ligand>
</feature>
<evidence type="ECO:0000313" key="10">
    <source>
        <dbReference type="EMBL" id="MFA1555514.1"/>
    </source>
</evidence>
<dbReference type="HAMAP" id="MF_01109">
    <property type="entry name" value="OTCase"/>
    <property type="match status" value="1"/>
</dbReference>